<keyword evidence="3" id="KW-1185">Reference proteome</keyword>
<evidence type="ECO:0000313" key="3">
    <source>
        <dbReference type="Proteomes" id="UP000027265"/>
    </source>
</evidence>
<sequence length="156" mass="17221">MATYEDIYSTHSIPSPQFRTGVDIPANHSYSSFLEEPPDFGNMMRHSASSHHSRASTSNHIDLPLAVLQARNRGNTFNTPLIQPPSACLHSSRQEAPSHSRIATHCHPRMASRPNGTVVESRPLRRSKLSADTPVPSPEQSKHSTHRITSLVPSTK</sequence>
<dbReference type="AlphaFoldDB" id="A0A067PSZ4"/>
<dbReference type="EMBL" id="KL197733">
    <property type="protein sequence ID" value="KDQ53446.1"/>
    <property type="molecule type" value="Genomic_DNA"/>
</dbReference>
<gene>
    <name evidence="2" type="ORF">JAAARDRAFT_197264</name>
</gene>
<feature type="compositionally biased region" description="Polar residues" evidence="1">
    <location>
        <begin position="147"/>
        <end position="156"/>
    </location>
</feature>
<name>A0A067PSZ4_9AGAM</name>
<evidence type="ECO:0000256" key="1">
    <source>
        <dbReference type="SAM" id="MobiDB-lite"/>
    </source>
</evidence>
<dbReference type="InParanoid" id="A0A067PSZ4"/>
<dbReference type="HOGENOM" id="CLU_1686875_0_0_1"/>
<evidence type="ECO:0000313" key="2">
    <source>
        <dbReference type="EMBL" id="KDQ53446.1"/>
    </source>
</evidence>
<proteinExistence type="predicted"/>
<protein>
    <submittedName>
        <fullName evidence="2">Uncharacterized protein</fullName>
    </submittedName>
</protein>
<accession>A0A067PSZ4</accession>
<dbReference type="Proteomes" id="UP000027265">
    <property type="component" value="Unassembled WGS sequence"/>
</dbReference>
<reference evidence="3" key="1">
    <citation type="journal article" date="2014" name="Proc. Natl. Acad. Sci. U.S.A.">
        <title>Extensive sampling of basidiomycete genomes demonstrates inadequacy of the white-rot/brown-rot paradigm for wood decay fungi.</title>
        <authorList>
            <person name="Riley R."/>
            <person name="Salamov A.A."/>
            <person name="Brown D.W."/>
            <person name="Nagy L.G."/>
            <person name="Floudas D."/>
            <person name="Held B.W."/>
            <person name="Levasseur A."/>
            <person name="Lombard V."/>
            <person name="Morin E."/>
            <person name="Otillar R."/>
            <person name="Lindquist E.A."/>
            <person name="Sun H."/>
            <person name="LaButti K.M."/>
            <person name="Schmutz J."/>
            <person name="Jabbour D."/>
            <person name="Luo H."/>
            <person name="Baker S.E."/>
            <person name="Pisabarro A.G."/>
            <person name="Walton J.D."/>
            <person name="Blanchette R.A."/>
            <person name="Henrissat B."/>
            <person name="Martin F."/>
            <person name="Cullen D."/>
            <person name="Hibbett D.S."/>
            <person name="Grigoriev I.V."/>
        </authorList>
    </citation>
    <scope>NUCLEOTIDE SEQUENCE [LARGE SCALE GENOMIC DNA]</scope>
    <source>
        <strain evidence="3">MUCL 33604</strain>
    </source>
</reference>
<organism evidence="2 3">
    <name type="scientific">Jaapia argillacea MUCL 33604</name>
    <dbReference type="NCBI Taxonomy" id="933084"/>
    <lineage>
        <taxon>Eukaryota</taxon>
        <taxon>Fungi</taxon>
        <taxon>Dikarya</taxon>
        <taxon>Basidiomycota</taxon>
        <taxon>Agaricomycotina</taxon>
        <taxon>Agaricomycetes</taxon>
        <taxon>Agaricomycetidae</taxon>
        <taxon>Jaapiales</taxon>
        <taxon>Jaapiaceae</taxon>
        <taxon>Jaapia</taxon>
    </lineage>
</organism>
<feature type="region of interest" description="Disordered" evidence="1">
    <location>
        <begin position="76"/>
        <end position="156"/>
    </location>
</feature>